<dbReference type="HOGENOM" id="CLU_261834_0_0_1"/>
<name>A0A0D0D1D5_9AGAR</name>
<evidence type="ECO:0000313" key="3">
    <source>
        <dbReference type="Proteomes" id="UP000053593"/>
    </source>
</evidence>
<proteinExistence type="predicted"/>
<feature type="compositionally biased region" description="Basic and acidic residues" evidence="1">
    <location>
        <begin position="437"/>
        <end position="449"/>
    </location>
</feature>
<feature type="region of interest" description="Disordered" evidence="1">
    <location>
        <begin position="143"/>
        <end position="338"/>
    </location>
</feature>
<evidence type="ECO:0000256" key="1">
    <source>
        <dbReference type="SAM" id="MobiDB-lite"/>
    </source>
</evidence>
<feature type="compositionally biased region" description="Low complexity" evidence="1">
    <location>
        <begin position="1084"/>
        <end position="1093"/>
    </location>
</feature>
<feature type="compositionally biased region" description="Low complexity" evidence="1">
    <location>
        <begin position="46"/>
        <end position="58"/>
    </location>
</feature>
<sequence length="1296" mass="137283">MDTPKKSSASARASRIPKSKASTPPKASSGSPMGHYTPHSRQRAQSSFSILSSPSPTSKLQVLIPAPESYPPPSLVRYRSESNASGASSTGTGSHSHSGSTSDSTLFTPESSAPPTSVWISRGFNGSQFDISEPYAVTMSLLSESSARNPSQSPPRNPSPSRFFPAKTESQERTPKAAKTKEKGAERPMSPASSMLRLARFFSGKNTKTTDGSPPPKTEKPKPASPPPKVSPSRGRGRTRKLSATSINISSPVTPPVSIPMGQDLRQAIPGFPIVSCTKPGTRQRSQTTSGLPSPTTSTLPISNRSAPHSGASSTGASGQASSARANEFGVMSDQEMEEEIRKDLNMSRLKPWTASIPRKRSSLSLSILPGQHESNVSEPILNGACDKAEGEDVEGSLATCETKWKGSGESAVSAGSMGSSYINVLRAPEGTGIGSDAERGKTTEEVLRPVRGPMPPRSKTTGPPKSSGISGMRFPGFRRAQTTNDALGSSQSTVVSSSAAGSVRGLRISSPMLQVSPAPQAKESATGLVSSSTTALIPPAVQQTSKGHGRAKSDSGISTFDRESIRCASPIGTLGDCEPTSSIQLLPSASELDILLSLPLLDESGQKIAFGDVLNIPGVESGKTVIVLFLRHFWCPFDQDYVQEVGDLLRRLAEDRGKWQLSTEVGKLRIGKGKGQKELPDVVIVSNGSSSLISKYKEIFDLGGDKLRIRMYTDPACDTYGVLGMGNLGEACVNDGSTSRPSSPFPPSLKQSSTPSPPGSPSSRRGVSSSKYEAGIPLVRTDHRTPPRPDTKGHRKSNSLGPNSASLLPSAGATSMLRPRSRSPSPANRSSMESTPLSRSVSPAPSTSGTEGHRSYIKHASVIGGIASVVKRAIKVGMPVWEKSGAIRQLGGELVFRVVKDSKSLDLQVECAYAHRMQNAQDHTPFGEVLKISLTTSSNNIFVSFCTSTLDWTAQLDAQISPASCTSSEYPSSAPPYSIADVSRVTHSAPCSPTKASTNGHPASTSKFSSNSKAGPTDKEDLSKQYNESPSPEISSTKFDSELDPPKDGMASSWGDQLYTLRAGTDKDTSESIRGIRARDSVRSSTGSLTSSSIRAMRAIRAPRGPRMRMHSVSAESLVASPSHNTVRSFGSGMEGIESVLEYGESISSPDLSLLRQSAIHPRSSNGRWRRPYAMESTSTLDSSVYYDADEGVAGGAGRGATDDEEEGVAVDVLPVTSRSPSRLFHVVNSPEVQDRTLDSIDSEYSTASAPDRTELLTSICSEPLDEEEEEEKLRELLLVRASSSMRGRGVFGGA</sequence>
<feature type="compositionally biased region" description="Low complexity" evidence="1">
    <location>
        <begin position="81"/>
        <end position="105"/>
    </location>
</feature>
<reference evidence="2 3" key="1">
    <citation type="submission" date="2014-04" db="EMBL/GenBank/DDBJ databases">
        <title>Evolutionary Origins and Diversification of the Mycorrhizal Mutualists.</title>
        <authorList>
            <consortium name="DOE Joint Genome Institute"/>
            <consortium name="Mycorrhizal Genomics Consortium"/>
            <person name="Kohler A."/>
            <person name="Kuo A."/>
            <person name="Nagy L.G."/>
            <person name="Floudas D."/>
            <person name="Copeland A."/>
            <person name="Barry K.W."/>
            <person name="Cichocki N."/>
            <person name="Veneault-Fourrey C."/>
            <person name="LaButti K."/>
            <person name="Lindquist E.A."/>
            <person name="Lipzen A."/>
            <person name="Lundell T."/>
            <person name="Morin E."/>
            <person name="Murat C."/>
            <person name="Riley R."/>
            <person name="Ohm R."/>
            <person name="Sun H."/>
            <person name="Tunlid A."/>
            <person name="Henrissat B."/>
            <person name="Grigoriev I.V."/>
            <person name="Hibbett D.S."/>
            <person name="Martin F."/>
        </authorList>
    </citation>
    <scope>NUCLEOTIDE SEQUENCE [LARGE SCALE GENOMIC DNA]</scope>
    <source>
        <strain evidence="2 3">FD-317 M1</strain>
    </source>
</reference>
<feature type="region of interest" description="Disordered" evidence="1">
    <location>
        <begin position="735"/>
        <end position="854"/>
    </location>
</feature>
<feature type="compositionally biased region" description="Low complexity" evidence="1">
    <location>
        <begin position="823"/>
        <end position="832"/>
    </location>
</feature>
<organism evidence="2 3">
    <name type="scientific">Collybiopsis luxurians FD-317 M1</name>
    <dbReference type="NCBI Taxonomy" id="944289"/>
    <lineage>
        <taxon>Eukaryota</taxon>
        <taxon>Fungi</taxon>
        <taxon>Dikarya</taxon>
        <taxon>Basidiomycota</taxon>
        <taxon>Agaricomycotina</taxon>
        <taxon>Agaricomycetes</taxon>
        <taxon>Agaricomycetidae</taxon>
        <taxon>Agaricales</taxon>
        <taxon>Marasmiineae</taxon>
        <taxon>Omphalotaceae</taxon>
        <taxon>Collybiopsis</taxon>
        <taxon>Collybiopsis luxurians</taxon>
    </lineage>
</organism>
<feature type="compositionally biased region" description="Basic and acidic residues" evidence="1">
    <location>
        <begin position="169"/>
        <end position="186"/>
    </location>
</feature>
<gene>
    <name evidence="2" type="ORF">GYMLUDRAFT_470850</name>
</gene>
<feature type="compositionally biased region" description="Low complexity" evidence="1">
    <location>
        <begin position="762"/>
        <end position="771"/>
    </location>
</feature>
<accession>A0A0D0D1D5</accession>
<feature type="compositionally biased region" description="Low complexity" evidence="1">
    <location>
        <begin position="1"/>
        <end position="32"/>
    </location>
</feature>
<evidence type="ECO:0000313" key="2">
    <source>
        <dbReference type="EMBL" id="KIK62923.1"/>
    </source>
</evidence>
<feature type="compositionally biased region" description="Polar residues" evidence="1">
    <location>
        <begin position="989"/>
        <end position="1015"/>
    </location>
</feature>
<feature type="compositionally biased region" description="Polar residues" evidence="1">
    <location>
        <begin position="833"/>
        <end position="851"/>
    </location>
</feature>
<feature type="region of interest" description="Disordered" evidence="1">
    <location>
        <begin position="432"/>
        <end position="476"/>
    </location>
</feature>
<feature type="region of interest" description="Disordered" evidence="1">
    <location>
        <begin position="989"/>
        <end position="1093"/>
    </location>
</feature>
<feature type="region of interest" description="Disordered" evidence="1">
    <location>
        <begin position="1"/>
        <end position="124"/>
    </location>
</feature>
<dbReference type="OrthoDB" id="40334at2759"/>
<feature type="compositionally biased region" description="Basic and acidic residues" evidence="1">
    <location>
        <begin position="781"/>
        <end position="793"/>
    </location>
</feature>
<feature type="compositionally biased region" description="Polar residues" evidence="1">
    <location>
        <begin position="106"/>
        <end position="124"/>
    </location>
</feature>
<feature type="compositionally biased region" description="Low complexity" evidence="1">
    <location>
        <begin position="286"/>
        <end position="326"/>
    </location>
</feature>
<feature type="compositionally biased region" description="Polar residues" evidence="1">
    <location>
        <begin position="1025"/>
        <end position="1039"/>
    </location>
</feature>
<keyword evidence="3" id="KW-1185">Reference proteome</keyword>
<dbReference type="Proteomes" id="UP000053593">
    <property type="component" value="Unassembled WGS sequence"/>
</dbReference>
<feature type="compositionally biased region" description="Polar residues" evidence="1">
    <location>
        <begin position="459"/>
        <end position="470"/>
    </location>
</feature>
<dbReference type="EMBL" id="KN834765">
    <property type="protein sequence ID" value="KIK62923.1"/>
    <property type="molecule type" value="Genomic_DNA"/>
</dbReference>
<feature type="compositionally biased region" description="Polar residues" evidence="1">
    <location>
        <begin position="799"/>
        <end position="808"/>
    </location>
</feature>
<protein>
    <submittedName>
        <fullName evidence="2">Uncharacterized protein</fullName>
    </submittedName>
</protein>